<sequence>MNSELHSSHYGSGDIVIGDKKIIIPSDLTPENLFPIAEDIFRKIRESDIGSAKTIVDTIKKLPATTVAKQFVDVLNTAILASENTLTTGFNELYSLAKEDDLSDKLRDVVFSVIMLIEFKNNNHENTIAIYSQSPKKKYSHMFYLQCLANEDEINDFWNKSRSLISEDELYAISIGASRVNNQISAKNFATLLVERSPTSLNSILLNYITVLEFAEKYHNIDLLSLDKDVYEQIINCINDTISFSEKYPDNKWLLYSLSNLVMLVKANHHQLIQTIVKYKDKISYINSSVTDFVDMLFPIDEAAPLTLRDIKEDDELTSDSLIVLLEAAAKGTYIKENIKQLILNTDLKQDDYIKNLPFNYQLISLKAKLLLNDSNENINKKRIKEDLAIFIPLAHKDKTSLSGNGLVNLCDDLLWLDLAKESCDLLEPRLPENLWPSRLVIAYFESLIRAEKLTTLTECLNRMDKALWDHYTWMFQARIYIAYNSWSQAIIALEEAIKKDDDNSHSWLLLIRCTLRTTPATAITILDRIPKTVFLSFDTYTLSLLRLISNKVDPHFLEKIVTEKFISSPQKFASILLQTHFSSLVGRQAKKANELNTKYPDKVIRAIKISRNGEEEEKVIVDIIPDQEQGALLSAHTEYGDLLSNLTVGEEAVYVMDRVKIIEELNPYHVIFRYALNIVSEKPDINFPIKKIEVPSDPELMFQKIKDEFSQFDYQSREENIINCQNVPLYLKANELEKGKPVKSILQLLTSQVVNKSLSLPVGEIEHPEQFITDIHGIIYFALTRADITLCKSRYKLIITNETKTCIDNWLTEVENPSYLSIGVRDDHLFRITAEDIQSSTASIRNSLNNLLDYCEVHSVPVADTPDTLLNVKEFLDTSVYSTMKYVLFTKTPYFIIDDSFSALIKSLDPEIKIVNSIVFTSHLLEHLPLPIKLKNFQCHVETYLPMHISYKDCIALANSDDEKHVTLVTKIFQIHSNPFNNFTKLCSFFTHAISLPLFLVYINHNKGRRLLSLDNAIIALFNTCCQGIVNASDGRTAEERLVAFTKLIIDGHIYPQGFISFIFSIFSSFAQGHFLDINYMNLLISDVTTTEPPEVTSTIINEASN</sequence>
<keyword evidence="3" id="KW-1185">Reference proteome</keyword>
<evidence type="ECO:0000259" key="1">
    <source>
        <dbReference type="Pfam" id="PF20698"/>
    </source>
</evidence>
<evidence type="ECO:0000313" key="2">
    <source>
        <dbReference type="EMBL" id="SQI27709.1"/>
    </source>
</evidence>
<feature type="domain" description="PIN" evidence="1">
    <location>
        <begin position="773"/>
        <end position="907"/>
    </location>
</feature>
<gene>
    <name evidence="2" type="ORF">NCTC7307_05117</name>
</gene>
<dbReference type="EMBL" id="LS483466">
    <property type="protein sequence ID" value="SQI27709.1"/>
    <property type="molecule type" value="Genomic_DNA"/>
</dbReference>
<dbReference type="InterPro" id="IPR048987">
    <property type="entry name" value="PIN-TPR-GreABC"/>
</dbReference>
<reference evidence="2 3" key="1">
    <citation type="submission" date="2018-06" db="EMBL/GenBank/DDBJ databases">
        <authorList>
            <consortium name="Pathogen Informatics"/>
            <person name="Doyle S."/>
        </authorList>
    </citation>
    <scope>NUCLEOTIDE SEQUENCE [LARGE SCALE GENOMIC DNA]</scope>
    <source>
        <strain evidence="2 3">NCTC7307</strain>
    </source>
</reference>
<dbReference type="Pfam" id="PF20698">
    <property type="entry name" value="PIN-TPR-GreABC"/>
    <property type="match status" value="1"/>
</dbReference>
<proteinExistence type="predicted"/>
<dbReference type="AlphaFoldDB" id="A0A2X4TMX8"/>
<name>A0A2X4TMX8_SALER</name>
<organism evidence="2 3">
    <name type="scientific">Salmonella enterica subsp. arizonae</name>
    <dbReference type="NCBI Taxonomy" id="59203"/>
    <lineage>
        <taxon>Bacteria</taxon>
        <taxon>Pseudomonadati</taxon>
        <taxon>Pseudomonadota</taxon>
        <taxon>Gammaproteobacteria</taxon>
        <taxon>Enterobacterales</taxon>
        <taxon>Enterobacteriaceae</taxon>
        <taxon>Salmonella</taxon>
    </lineage>
</organism>
<protein>
    <recommendedName>
        <fullName evidence="1">PIN domain-containing protein</fullName>
    </recommendedName>
</protein>
<dbReference type="Proteomes" id="UP000248731">
    <property type="component" value="Chromosome 1"/>
</dbReference>
<evidence type="ECO:0000313" key="3">
    <source>
        <dbReference type="Proteomes" id="UP000248731"/>
    </source>
</evidence>
<accession>A0A2X4TMX8</accession>